<sequence>MFALRHGPTLHRLIPTENAGAASTKEKTMFYFADAGYPDGLGGENDISLRELSNKLARRTIADVLFEDGYLVMTLDNGTSFKVRGNSREDDSVAIVVDVPERRRAD</sequence>
<reference evidence="1 2" key="1">
    <citation type="submission" date="2015-11" db="EMBL/GenBank/DDBJ databases">
        <title>Expanding the genomic diversity of Burkholderia species for the development of highly accurate diagnostics.</title>
        <authorList>
            <person name="Sahl J."/>
            <person name="Keim P."/>
            <person name="Wagner D."/>
        </authorList>
    </citation>
    <scope>NUCLEOTIDE SEQUENCE [LARGE SCALE GENOMIC DNA]</scope>
    <source>
        <strain evidence="1 2">MSMB1585WGS</strain>
    </source>
</reference>
<dbReference type="EMBL" id="LPAD01000034">
    <property type="protein sequence ID" value="KVN88958.1"/>
    <property type="molecule type" value="Genomic_DNA"/>
</dbReference>
<protein>
    <submittedName>
        <fullName evidence="1">Uncharacterized protein</fullName>
    </submittedName>
</protein>
<proteinExistence type="predicted"/>
<comment type="caution">
    <text evidence="1">The sequence shown here is derived from an EMBL/GenBank/DDBJ whole genome shotgun (WGS) entry which is preliminary data.</text>
</comment>
<accession>A0ABD4E7L2</accession>
<organism evidence="1 2">
    <name type="scientific">Burkholderia ubonensis</name>
    <dbReference type="NCBI Taxonomy" id="101571"/>
    <lineage>
        <taxon>Bacteria</taxon>
        <taxon>Pseudomonadati</taxon>
        <taxon>Pseudomonadota</taxon>
        <taxon>Betaproteobacteria</taxon>
        <taxon>Burkholderiales</taxon>
        <taxon>Burkholderiaceae</taxon>
        <taxon>Burkholderia</taxon>
        <taxon>Burkholderia cepacia complex</taxon>
    </lineage>
</organism>
<name>A0ABD4E7L2_9BURK</name>
<evidence type="ECO:0000313" key="1">
    <source>
        <dbReference type="EMBL" id="KVN88958.1"/>
    </source>
</evidence>
<dbReference type="AlphaFoldDB" id="A0ABD4E7L2"/>
<dbReference type="Proteomes" id="UP000057910">
    <property type="component" value="Unassembled WGS sequence"/>
</dbReference>
<dbReference type="RefSeq" id="WP_059660130.1">
    <property type="nucleotide sequence ID" value="NZ_LOVE01000026.1"/>
</dbReference>
<evidence type="ECO:0000313" key="2">
    <source>
        <dbReference type="Proteomes" id="UP000057910"/>
    </source>
</evidence>
<gene>
    <name evidence="1" type="ORF">WJ68_05505</name>
</gene>